<feature type="chain" id="PRO_5038025811" description="Solute-binding protein family 5 domain-containing protein" evidence="4">
    <location>
        <begin position="25"/>
        <end position="552"/>
    </location>
</feature>
<dbReference type="RefSeq" id="WP_206581237.1">
    <property type="nucleotide sequence ID" value="NZ_JAFJZZ010000001.1"/>
</dbReference>
<dbReference type="InterPro" id="IPR039424">
    <property type="entry name" value="SBP_5"/>
</dbReference>
<dbReference type="Gene3D" id="3.10.105.10">
    <property type="entry name" value="Dipeptide-binding Protein, Domain 3"/>
    <property type="match status" value="1"/>
</dbReference>
<proteinExistence type="inferred from homology"/>
<feature type="signal peptide" evidence="4">
    <location>
        <begin position="1"/>
        <end position="24"/>
    </location>
</feature>
<dbReference type="GO" id="GO:0043190">
    <property type="term" value="C:ATP-binding cassette (ABC) transporter complex"/>
    <property type="evidence" value="ECO:0007669"/>
    <property type="project" value="InterPro"/>
</dbReference>
<evidence type="ECO:0000256" key="3">
    <source>
        <dbReference type="ARBA" id="ARBA00022729"/>
    </source>
</evidence>
<evidence type="ECO:0000256" key="2">
    <source>
        <dbReference type="ARBA" id="ARBA00022448"/>
    </source>
</evidence>
<name>A0A939D7B7_CLOAM</name>
<dbReference type="GO" id="GO:0015833">
    <property type="term" value="P:peptide transport"/>
    <property type="evidence" value="ECO:0007669"/>
    <property type="project" value="TreeGrafter"/>
</dbReference>
<evidence type="ECO:0000313" key="6">
    <source>
        <dbReference type="EMBL" id="MBN7772432.1"/>
    </source>
</evidence>
<dbReference type="AlphaFoldDB" id="A0A939D7B7"/>
<organism evidence="6 7">
    <name type="scientific">Clostridium aminobutyricum</name>
    <dbReference type="NCBI Taxonomy" id="33953"/>
    <lineage>
        <taxon>Bacteria</taxon>
        <taxon>Bacillati</taxon>
        <taxon>Bacillota</taxon>
        <taxon>Clostridia</taxon>
        <taxon>Eubacteriales</taxon>
        <taxon>Clostridiaceae</taxon>
        <taxon>Clostridium</taxon>
    </lineage>
</organism>
<feature type="domain" description="Solute-binding protein family 5" evidence="5">
    <location>
        <begin position="84"/>
        <end position="437"/>
    </location>
</feature>
<sequence>MIKKLVSIIACLTIAFSFSACRNAADFFKSNDEEKVTYTESNTVNLQMEKARSLNPVISKDEDTFQISKLIYESLFTFDKNLSLVNNLASDYVYSADKLSVSITIKNNSYFSDGTNLTADDVKFSIESYMDAAASNNTIYKDYVSNIKSVSVEKGNRYLVKIKFKNTNNVAMDHFTFPILPEHLFKKGSAAKSTSSNFIPVGSGPYKVESYNDISELKLVANENYNGTKIKNNLSFTVLPEREDVIPLIEVNNISIGFLNEMSRDTLIADKKLNKTNLLSNEAEVIGFNFAKENMANKKLRQAIAYALDNQAINENAYYKNGVLSDTIYYPGYLGTKNTGDHYKFDLETAAKLLVSAGFADRDGNGYLEGADDKELSIDILVNSQDQNRVIAAEAVKSSLDKLKIFNRIVYANGMDEYNAKLNSENYDIFIGGMKINEMYDLRPLLHSDYSNLIGYSNKKVDTLLDKLKSGISAEEQIKTVESLKEILEEDLPYYCIIYKTYGALTAKCLQSNEKEYSFNNLYRGCEKWYCKYVVTKTPQVVDSTDTEEEPV</sequence>
<dbReference type="PANTHER" id="PTHR30290:SF9">
    <property type="entry name" value="OLIGOPEPTIDE-BINDING PROTEIN APPA"/>
    <property type="match status" value="1"/>
</dbReference>
<dbReference type="PIRSF" id="PIRSF002741">
    <property type="entry name" value="MppA"/>
    <property type="match status" value="1"/>
</dbReference>
<keyword evidence="7" id="KW-1185">Reference proteome</keyword>
<comment type="caution">
    <text evidence="6">The sequence shown here is derived from an EMBL/GenBank/DDBJ whole genome shotgun (WGS) entry which is preliminary data.</text>
</comment>
<dbReference type="Gene3D" id="3.40.190.10">
    <property type="entry name" value="Periplasmic binding protein-like II"/>
    <property type="match status" value="1"/>
</dbReference>
<evidence type="ECO:0000256" key="1">
    <source>
        <dbReference type="ARBA" id="ARBA00005695"/>
    </source>
</evidence>
<dbReference type="PROSITE" id="PS51257">
    <property type="entry name" value="PROKAR_LIPOPROTEIN"/>
    <property type="match status" value="1"/>
</dbReference>
<dbReference type="Proteomes" id="UP000664545">
    <property type="component" value="Unassembled WGS sequence"/>
</dbReference>
<reference evidence="6" key="1">
    <citation type="submission" date="2021-02" db="EMBL/GenBank/DDBJ databases">
        <title>Abyssanaerobacter marinus gen.nov., sp., nov, anaerobic bacterium isolated from the Onnuri vent field of Indian Ocean and suggestion of Mogibacteriaceae fam. nov., and proposal of reclassification of ambiguous this family's genus member.</title>
        <authorList>
            <person name="Kim Y.J."/>
            <person name="Yang J.-A."/>
        </authorList>
    </citation>
    <scope>NUCLEOTIDE SEQUENCE</scope>
    <source>
        <strain evidence="6">DSM 2634</strain>
    </source>
</reference>
<evidence type="ECO:0000313" key="7">
    <source>
        <dbReference type="Proteomes" id="UP000664545"/>
    </source>
</evidence>
<dbReference type="Pfam" id="PF00496">
    <property type="entry name" value="SBP_bac_5"/>
    <property type="match status" value="1"/>
</dbReference>
<dbReference type="GO" id="GO:1904680">
    <property type="term" value="F:peptide transmembrane transporter activity"/>
    <property type="evidence" value="ECO:0007669"/>
    <property type="project" value="TreeGrafter"/>
</dbReference>
<evidence type="ECO:0000259" key="5">
    <source>
        <dbReference type="Pfam" id="PF00496"/>
    </source>
</evidence>
<comment type="similarity">
    <text evidence="1">Belongs to the bacterial solute-binding protein 5 family.</text>
</comment>
<dbReference type="InterPro" id="IPR030678">
    <property type="entry name" value="Peptide/Ni-bd"/>
</dbReference>
<gene>
    <name evidence="6" type="ORF">JYB65_03570</name>
</gene>
<dbReference type="InterPro" id="IPR000914">
    <property type="entry name" value="SBP_5_dom"/>
</dbReference>
<protein>
    <recommendedName>
        <fullName evidence="5">Solute-binding protein family 5 domain-containing protein</fullName>
    </recommendedName>
</protein>
<dbReference type="GO" id="GO:0042597">
    <property type="term" value="C:periplasmic space"/>
    <property type="evidence" value="ECO:0007669"/>
    <property type="project" value="UniProtKB-ARBA"/>
</dbReference>
<dbReference type="Gene3D" id="3.90.76.10">
    <property type="entry name" value="Dipeptide-binding Protein, Domain 1"/>
    <property type="match status" value="1"/>
</dbReference>
<keyword evidence="3 4" id="KW-0732">Signal</keyword>
<dbReference type="EMBL" id="JAFJZZ010000001">
    <property type="protein sequence ID" value="MBN7772432.1"/>
    <property type="molecule type" value="Genomic_DNA"/>
</dbReference>
<accession>A0A939D7B7</accession>
<keyword evidence="2" id="KW-0813">Transport</keyword>
<dbReference type="PANTHER" id="PTHR30290">
    <property type="entry name" value="PERIPLASMIC BINDING COMPONENT OF ABC TRANSPORTER"/>
    <property type="match status" value="1"/>
</dbReference>
<evidence type="ECO:0000256" key="4">
    <source>
        <dbReference type="SAM" id="SignalP"/>
    </source>
</evidence>
<dbReference type="SUPFAM" id="SSF53850">
    <property type="entry name" value="Periplasmic binding protein-like II"/>
    <property type="match status" value="1"/>
</dbReference>